<dbReference type="SUPFAM" id="SSF82171">
    <property type="entry name" value="DPP6 N-terminal domain-like"/>
    <property type="match status" value="1"/>
</dbReference>
<proteinExistence type="predicted"/>
<dbReference type="SUPFAM" id="SSF50969">
    <property type="entry name" value="YVTN repeat-like/Quinoprotein amine dehydrogenase"/>
    <property type="match status" value="1"/>
</dbReference>
<feature type="region of interest" description="Disordered" evidence="1">
    <location>
        <begin position="473"/>
        <end position="496"/>
    </location>
</feature>
<sequence length="592" mass="61749">MHMPLIKSCRLRFRACSGIRLLALLFAAFLAFAPCSVLPLPAASANLIRENGMQVLYGDPCFDTEPPIDLAVSPDSSTLVLFNGSSVDTTLQLPSDGLPTPNTQACVIDAATMKVRGAVDLGFPLDTSRPYRFSPDGSRLYVTSSAPRTPAVIDVRTPSVRSLGQLGAAELALSADGAQLLGLRNAAATQPIQSGSKSWVLSTFTADSQRRLADVPVMFPYAVTDVDLATVSHDGRTLYAFAATPISTSATQQNSSADIYHGRLAAIRIADGSVTDLGPAASSQAAVTADRTSLFYAAGDTARDPDDVVSDDTHHPITVTFTQVTADTHAARSVIAVSDVDPADLTPLSITDDGRFLSGVPGMRGNLATALVDVRGKRYVHALDSASSAKDDTTAASGGGNVLTPDGTLQLSASAGEWKKRKVIRLSAGNVGGSTVRGRLSLDFGRVPVRPKEPVMTVAPDGKTAYFIAGSAKDDDTDEDGTLSSGSQQGCGGSVGGGDCQKVDPVNRGSGLLAKVPLDGLRRQVRQSYAAALQRGIGVGTWLSGAWDWLRGAVGRVPDPFLLAVAGALVWAVAVTVALVVWFRRGGGRDNE</sequence>
<name>A0A6I1GPY1_9BIFI</name>
<dbReference type="InterPro" id="IPR011044">
    <property type="entry name" value="Quino_amine_DH_bsu"/>
</dbReference>
<keyword evidence="2" id="KW-0812">Transmembrane</keyword>
<gene>
    <name evidence="3" type="ORF">F7D09_1341</name>
</gene>
<dbReference type="InterPro" id="IPR015943">
    <property type="entry name" value="WD40/YVTN_repeat-like_dom_sf"/>
</dbReference>
<protein>
    <submittedName>
        <fullName evidence="3">Uncharacterized protein</fullName>
    </submittedName>
</protein>
<reference evidence="3 4" key="1">
    <citation type="submission" date="2019-09" db="EMBL/GenBank/DDBJ databases">
        <title>Characterization of the phylogenetic diversity of two novel species belonging to the genus Bifidobacterium: Bifidobacterium cebidarum sp. nov. and Bifidobacterium leontopitheci sp. nov.</title>
        <authorList>
            <person name="Lugli G.A."/>
            <person name="Duranti S."/>
            <person name="Milani C."/>
            <person name="Turroni F."/>
            <person name="Ventura M."/>
        </authorList>
    </citation>
    <scope>NUCLEOTIDE SEQUENCE [LARGE SCALE GENOMIC DNA]</scope>
    <source>
        <strain evidence="3 4">LMG 31471</strain>
    </source>
</reference>
<keyword evidence="2" id="KW-0472">Membrane</keyword>
<dbReference type="EMBL" id="WBVT01000020">
    <property type="protein sequence ID" value="KAB7790148.1"/>
    <property type="molecule type" value="Genomic_DNA"/>
</dbReference>
<evidence type="ECO:0000256" key="2">
    <source>
        <dbReference type="SAM" id="Phobius"/>
    </source>
</evidence>
<dbReference type="Gene3D" id="2.130.10.10">
    <property type="entry name" value="YVTN repeat-like/Quinoprotein amine dehydrogenase"/>
    <property type="match status" value="1"/>
</dbReference>
<keyword evidence="2" id="KW-1133">Transmembrane helix</keyword>
<comment type="caution">
    <text evidence="3">The sequence shown here is derived from an EMBL/GenBank/DDBJ whole genome shotgun (WGS) entry which is preliminary data.</text>
</comment>
<evidence type="ECO:0000256" key="1">
    <source>
        <dbReference type="SAM" id="MobiDB-lite"/>
    </source>
</evidence>
<evidence type="ECO:0000313" key="4">
    <source>
        <dbReference type="Proteomes" id="UP000441772"/>
    </source>
</evidence>
<dbReference type="Proteomes" id="UP000441772">
    <property type="component" value="Unassembled WGS sequence"/>
</dbReference>
<feature type="transmembrane region" description="Helical" evidence="2">
    <location>
        <begin position="561"/>
        <end position="583"/>
    </location>
</feature>
<keyword evidence="4" id="KW-1185">Reference proteome</keyword>
<dbReference type="AlphaFoldDB" id="A0A6I1GPY1"/>
<accession>A0A6I1GPY1</accession>
<evidence type="ECO:0000313" key="3">
    <source>
        <dbReference type="EMBL" id="KAB7790148.1"/>
    </source>
</evidence>
<organism evidence="3 4">
    <name type="scientific">Bifidobacterium leontopitheci</name>
    <dbReference type="NCBI Taxonomy" id="2650774"/>
    <lineage>
        <taxon>Bacteria</taxon>
        <taxon>Bacillati</taxon>
        <taxon>Actinomycetota</taxon>
        <taxon>Actinomycetes</taxon>
        <taxon>Bifidobacteriales</taxon>
        <taxon>Bifidobacteriaceae</taxon>
        <taxon>Bifidobacterium</taxon>
    </lineage>
</organism>